<name>A0A9W6L6Y3_9PSEU</name>
<feature type="domain" description="Solute-binding protein family 5" evidence="3">
    <location>
        <begin position="97"/>
        <end position="429"/>
    </location>
</feature>
<evidence type="ECO:0000256" key="1">
    <source>
        <dbReference type="SAM" id="MobiDB-lite"/>
    </source>
</evidence>
<reference evidence="4" key="2">
    <citation type="submission" date="2023-01" db="EMBL/GenBank/DDBJ databases">
        <authorList>
            <person name="Sun Q."/>
            <person name="Evtushenko L."/>
        </authorList>
    </citation>
    <scope>NUCLEOTIDE SEQUENCE</scope>
    <source>
        <strain evidence="4">VKM Ac-1069</strain>
    </source>
</reference>
<dbReference type="GO" id="GO:1904680">
    <property type="term" value="F:peptide transmembrane transporter activity"/>
    <property type="evidence" value="ECO:0007669"/>
    <property type="project" value="TreeGrafter"/>
</dbReference>
<protein>
    <submittedName>
        <fullName evidence="4">Peptide ABC transporter substrate-binding protein</fullName>
    </submittedName>
</protein>
<keyword evidence="5" id="KW-1185">Reference proteome</keyword>
<feature type="region of interest" description="Disordered" evidence="1">
    <location>
        <begin position="590"/>
        <end position="612"/>
    </location>
</feature>
<dbReference type="PROSITE" id="PS51257">
    <property type="entry name" value="PROKAR_LIPOPROTEIN"/>
    <property type="match status" value="1"/>
</dbReference>
<reference evidence="4" key="1">
    <citation type="journal article" date="2014" name="Int. J. Syst. Evol. Microbiol.">
        <title>Complete genome sequence of Corynebacterium casei LMG S-19264T (=DSM 44701T), isolated from a smear-ripened cheese.</title>
        <authorList>
            <consortium name="US DOE Joint Genome Institute (JGI-PGF)"/>
            <person name="Walter F."/>
            <person name="Albersmeier A."/>
            <person name="Kalinowski J."/>
            <person name="Ruckert C."/>
        </authorList>
    </citation>
    <scope>NUCLEOTIDE SEQUENCE</scope>
    <source>
        <strain evidence="4">VKM Ac-1069</strain>
    </source>
</reference>
<comment type="caution">
    <text evidence="4">The sequence shown here is derived from an EMBL/GenBank/DDBJ whole genome shotgun (WGS) entry which is preliminary data.</text>
</comment>
<dbReference type="EMBL" id="BSFQ01000018">
    <property type="protein sequence ID" value="GLL13071.1"/>
    <property type="molecule type" value="Genomic_DNA"/>
</dbReference>
<feature type="chain" id="PRO_5040934819" evidence="2">
    <location>
        <begin position="22"/>
        <end position="612"/>
    </location>
</feature>
<dbReference type="Gene3D" id="3.90.76.10">
    <property type="entry name" value="Dipeptide-binding Protein, Domain 1"/>
    <property type="match status" value="1"/>
</dbReference>
<evidence type="ECO:0000313" key="4">
    <source>
        <dbReference type="EMBL" id="GLL13071.1"/>
    </source>
</evidence>
<evidence type="ECO:0000313" key="5">
    <source>
        <dbReference type="Proteomes" id="UP001143463"/>
    </source>
</evidence>
<evidence type="ECO:0000256" key="2">
    <source>
        <dbReference type="SAM" id="SignalP"/>
    </source>
</evidence>
<dbReference type="AlphaFoldDB" id="A0A9W6L6Y3"/>
<gene>
    <name evidence="4" type="ORF">GCM10017577_42140</name>
</gene>
<dbReference type="PANTHER" id="PTHR30290">
    <property type="entry name" value="PERIPLASMIC BINDING COMPONENT OF ABC TRANSPORTER"/>
    <property type="match status" value="1"/>
</dbReference>
<dbReference type="PANTHER" id="PTHR30290:SF65">
    <property type="entry name" value="MONOACYL PHOSPHATIDYLINOSITOL TETRAMANNOSIDE-BINDING PROTEIN LPQW-RELATED"/>
    <property type="match status" value="1"/>
</dbReference>
<dbReference type="GO" id="GO:0015833">
    <property type="term" value="P:peptide transport"/>
    <property type="evidence" value="ECO:0007669"/>
    <property type="project" value="TreeGrafter"/>
</dbReference>
<feature type="region of interest" description="Disordered" evidence="1">
    <location>
        <begin position="437"/>
        <end position="487"/>
    </location>
</feature>
<dbReference type="Pfam" id="PF00496">
    <property type="entry name" value="SBP_bac_5"/>
    <property type="match status" value="1"/>
</dbReference>
<organism evidence="4 5">
    <name type="scientific">Pseudonocardia halophobica</name>
    <dbReference type="NCBI Taxonomy" id="29401"/>
    <lineage>
        <taxon>Bacteria</taxon>
        <taxon>Bacillati</taxon>
        <taxon>Actinomycetota</taxon>
        <taxon>Actinomycetes</taxon>
        <taxon>Pseudonocardiales</taxon>
        <taxon>Pseudonocardiaceae</taxon>
        <taxon>Pseudonocardia</taxon>
    </lineage>
</organism>
<dbReference type="RefSeq" id="WP_037042935.1">
    <property type="nucleotide sequence ID" value="NZ_BAAAUZ010000006.1"/>
</dbReference>
<dbReference type="CDD" id="cd08501">
    <property type="entry name" value="PBP2_Lpqw"/>
    <property type="match status" value="1"/>
</dbReference>
<proteinExistence type="predicted"/>
<dbReference type="Gene3D" id="3.40.190.10">
    <property type="entry name" value="Periplasmic binding protein-like II"/>
    <property type="match status" value="1"/>
</dbReference>
<dbReference type="InterPro" id="IPR000914">
    <property type="entry name" value="SBP_5_dom"/>
</dbReference>
<dbReference type="Proteomes" id="UP001143463">
    <property type="component" value="Unassembled WGS sequence"/>
</dbReference>
<feature type="compositionally biased region" description="Low complexity" evidence="1">
    <location>
        <begin position="448"/>
        <end position="487"/>
    </location>
</feature>
<sequence>MTGWARRTLLVVGACLLTLLAACTDAPVEQPAPPQPAPPPVTARATEVVVGVDDLGAGFNPHLLADRSPVTQALATLVLPSVFRPDADGALQLDRTVATSAEVTSTSPFTVSYELNVQASWSSNSPIAAEDFVYLWQQMRTQPGTIDAEGYRHVTDVRSRAGGKAVDVVFDEPYPQWQYLFSGLLPAQILKDAPGSWTGALQGGLPASGGPFRVAAVDRARGEVTLVRNDLYWATPATLDQVVLRRLGPQTLAEGLRVGDVDVAMPTSGPEVTEALASLGNAITTAPAPRATVTDLALRSDYGPLSDVRVRQAVGALLDRERIRAAVAPDALPADAFGLAPSQPGYAATAPAGAPARPDPATAERLLTEAGYTRGAGGAWTLGNTPLSIVVAAGAERGTDVDVAEAVADQLRAAGIEVQVVAPPAADLFTQRAVVATPPSTTTPPTSPSSAGGTVTPTPSVAPTSGPSASATTPATTSAPPSGTVAPNATVRADILVEPRAVGGPIGPQLASDHGCPDPTPSLPAPPALPNGFCSAALQPVLESLAAAAVPDPGQLATAERVLWAQLPALPLFQQVSLLVSTAPGSAATGFGAGPLGTGPLTGAQRWSAPVS</sequence>
<dbReference type="Gene3D" id="3.10.105.10">
    <property type="entry name" value="Dipeptide-binding Protein, Domain 3"/>
    <property type="match status" value="1"/>
</dbReference>
<dbReference type="SUPFAM" id="SSF53850">
    <property type="entry name" value="Periplasmic binding protein-like II"/>
    <property type="match status" value="1"/>
</dbReference>
<keyword evidence="2" id="KW-0732">Signal</keyword>
<feature type="signal peptide" evidence="2">
    <location>
        <begin position="1"/>
        <end position="21"/>
    </location>
</feature>
<dbReference type="InterPro" id="IPR039424">
    <property type="entry name" value="SBP_5"/>
</dbReference>
<accession>A0A9W6L6Y3</accession>
<evidence type="ECO:0000259" key="3">
    <source>
        <dbReference type="Pfam" id="PF00496"/>
    </source>
</evidence>